<dbReference type="OrthoDB" id="10621327at2759"/>
<dbReference type="InParanoid" id="A2EXS4"/>
<feature type="compositionally biased region" description="Basic and acidic residues" evidence="2">
    <location>
        <begin position="1"/>
        <end position="23"/>
    </location>
</feature>
<feature type="compositionally biased region" description="Polar residues" evidence="2">
    <location>
        <begin position="135"/>
        <end position="144"/>
    </location>
</feature>
<feature type="region of interest" description="Disordered" evidence="2">
    <location>
        <begin position="350"/>
        <end position="402"/>
    </location>
</feature>
<feature type="compositionally biased region" description="Polar residues" evidence="2">
    <location>
        <begin position="284"/>
        <end position="306"/>
    </location>
</feature>
<name>A2EXS4_TRIV3</name>
<gene>
    <name evidence="3" type="ORF">TVAG_494770</name>
</gene>
<evidence type="ECO:0000256" key="2">
    <source>
        <dbReference type="SAM" id="MobiDB-lite"/>
    </source>
</evidence>
<evidence type="ECO:0000256" key="1">
    <source>
        <dbReference type="SAM" id="Coils"/>
    </source>
</evidence>
<evidence type="ECO:0000313" key="3">
    <source>
        <dbReference type="EMBL" id="EAY02528.1"/>
    </source>
</evidence>
<dbReference type="Proteomes" id="UP000001542">
    <property type="component" value="Unassembled WGS sequence"/>
</dbReference>
<dbReference type="PANTHER" id="PTHR38019:SF1">
    <property type="entry name" value="N-ACETYLTRANSFERASE DOMAIN-CONTAINING PROTEIN"/>
    <property type="match status" value="1"/>
</dbReference>
<dbReference type="VEuPathDB" id="TrichDB:TVAG_494770"/>
<feature type="compositionally biased region" description="Polar residues" evidence="2">
    <location>
        <begin position="43"/>
        <end position="65"/>
    </location>
</feature>
<keyword evidence="1" id="KW-0175">Coiled coil</keyword>
<protein>
    <submittedName>
        <fullName evidence="3">200 kDa antigen p200, putative</fullName>
    </submittedName>
</protein>
<feature type="compositionally biased region" description="Polar residues" evidence="2">
    <location>
        <begin position="696"/>
        <end position="711"/>
    </location>
</feature>
<feature type="coiled-coil region" evidence="1">
    <location>
        <begin position="595"/>
        <end position="658"/>
    </location>
</feature>
<evidence type="ECO:0000313" key="4">
    <source>
        <dbReference type="Proteomes" id="UP000001542"/>
    </source>
</evidence>
<feature type="compositionally biased region" description="Polar residues" evidence="2">
    <location>
        <begin position="81"/>
        <end position="92"/>
    </location>
</feature>
<dbReference type="RefSeq" id="XP_001314767.1">
    <property type="nucleotide sequence ID" value="XM_001314733.1"/>
</dbReference>
<dbReference type="eggNOG" id="ENOG502T1R6">
    <property type="taxonomic scope" value="Eukaryota"/>
</dbReference>
<feature type="region of interest" description="Disordered" evidence="2">
    <location>
        <begin position="434"/>
        <end position="471"/>
    </location>
</feature>
<feature type="compositionally biased region" description="Basic and acidic residues" evidence="2">
    <location>
        <begin position="93"/>
        <end position="106"/>
    </location>
</feature>
<dbReference type="EMBL" id="DS113533">
    <property type="protein sequence ID" value="EAY02528.1"/>
    <property type="molecule type" value="Genomic_DNA"/>
</dbReference>
<proteinExistence type="predicted"/>
<dbReference type="AlphaFoldDB" id="A2EXS4"/>
<reference evidence="3" key="2">
    <citation type="journal article" date="2007" name="Science">
        <title>Draft genome sequence of the sexually transmitted pathogen Trichomonas vaginalis.</title>
        <authorList>
            <person name="Carlton J.M."/>
            <person name="Hirt R.P."/>
            <person name="Silva J.C."/>
            <person name="Delcher A.L."/>
            <person name="Schatz M."/>
            <person name="Zhao Q."/>
            <person name="Wortman J.R."/>
            <person name="Bidwell S.L."/>
            <person name="Alsmark U.C.M."/>
            <person name="Besteiro S."/>
            <person name="Sicheritz-Ponten T."/>
            <person name="Noel C.J."/>
            <person name="Dacks J.B."/>
            <person name="Foster P.G."/>
            <person name="Simillion C."/>
            <person name="Van de Peer Y."/>
            <person name="Miranda-Saavedra D."/>
            <person name="Barton G.J."/>
            <person name="Westrop G.D."/>
            <person name="Mueller S."/>
            <person name="Dessi D."/>
            <person name="Fiori P.L."/>
            <person name="Ren Q."/>
            <person name="Paulsen I."/>
            <person name="Zhang H."/>
            <person name="Bastida-Corcuera F.D."/>
            <person name="Simoes-Barbosa A."/>
            <person name="Brown M.T."/>
            <person name="Hayes R.D."/>
            <person name="Mukherjee M."/>
            <person name="Okumura C.Y."/>
            <person name="Schneider R."/>
            <person name="Smith A.J."/>
            <person name="Vanacova S."/>
            <person name="Villalvazo M."/>
            <person name="Haas B.J."/>
            <person name="Pertea M."/>
            <person name="Feldblyum T.V."/>
            <person name="Utterback T.R."/>
            <person name="Shu C.L."/>
            <person name="Osoegawa K."/>
            <person name="de Jong P.J."/>
            <person name="Hrdy I."/>
            <person name="Horvathova L."/>
            <person name="Zubacova Z."/>
            <person name="Dolezal P."/>
            <person name="Malik S.B."/>
            <person name="Logsdon J.M. Jr."/>
            <person name="Henze K."/>
            <person name="Gupta A."/>
            <person name="Wang C.C."/>
            <person name="Dunne R.L."/>
            <person name="Upcroft J.A."/>
            <person name="Upcroft P."/>
            <person name="White O."/>
            <person name="Salzberg S.L."/>
            <person name="Tang P."/>
            <person name="Chiu C.-H."/>
            <person name="Lee Y.-S."/>
            <person name="Embley T.M."/>
            <person name="Coombs G.H."/>
            <person name="Mottram J.C."/>
            <person name="Tachezy J."/>
            <person name="Fraser-Liggett C.M."/>
            <person name="Johnson P.J."/>
        </authorList>
    </citation>
    <scope>NUCLEOTIDE SEQUENCE [LARGE SCALE GENOMIC DNA]</scope>
    <source>
        <strain evidence="3">G3</strain>
    </source>
</reference>
<reference evidence="3" key="1">
    <citation type="submission" date="2006-10" db="EMBL/GenBank/DDBJ databases">
        <authorList>
            <person name="Amadeo P."/>
            <person name="Zhao Q."/>
            <person name="Wortman J."/>
            <person name="Fraser-Liggett C."/>
            <person name="Carlton J."/>
        </authorList>
    </citation>
    <scope>NUCLEOTIDE SEQUENCE</scope>
    <source>
        <strain evidence="3">G3</strain>
    </source>
</reference>
<feature type="compositionally biased region" description="Basic and acidic residues" evidence="2">
    <location>
        <begin position="307"/>
        <end position="322"/>
    </location>
</feature>
<feature type="region of interest" description="Disordered" evidence="2">
    <location>
        <begin position="696"/>
        <end position="737"/>
    </location>
</feature>
<keyword evidence="4" id="KW-1185">Reference proteome</keyword>
<feature type="region of interest" description="Disordered" evidence="2">
    <location>
        <begin position="1"/>
        <end position="176"/>
    </location>
</feature>
<feature type="region of interest" description="Disordered" evidence="2">
    <location>
        <begin position="284"/>
        <end position="322"/>
    </location>
</feature>
<organism evidence="3 4">
    <name type="scientific">Trichomonas vaginalis (strain ATCC PRA-98 / G3)</name>
    <dbReference type="NCBI Taxonomy" id="412133"/>
    <lineage>
        <taxon>Eukaryota</taxon>
        <taxon>Metamonada</taxon>
        <taxon>Parabasalia</taxon>
        <taxon>Trichomonadida</taxon>
        <taxon>Trichomonadidae</taxon>
        <taxon>Trichomonas</taxon>
    </lineage>
</organism>
<dbReference type="KEGG" id="tva:4760367"/>
<accession>A2EXS4</accession>
<dbReference type="PANTHER" id="PTHR38019">
    <property type="entry name" value="KDA ANTIGEN P200, PUTATIVE-RELATED"/>
    <property type="match status" value="1"/>
</dbReference>
<sequence>MSDVKDQGGETIESKTDQTKNSDYEGYSSDFEDNDNNQKESTKNNQATPTKKTNNDGEISNNIKNLINLPPQGIHNDPKNNENVGSTDSDTSNNKEDSDQKPKEPSEPNTSRRRKAIRTNSSEGSENSDDDGSNKDQGTATDITFETEVNESQLVRKGDRAPRRHRRATTNDIDNNNDYEDSADVVYRDFNGCSIMNYDPNDKSKPITDKLTLEAISNLSISEDDIYYPDEKTIYQYTHDPVLIPHVRRQLCERVDRVRAFVQRECERLQRVPPPDVILAARSANYSQSRQSQQAKEIKSGASSRKSFIEQEADRQDRQRQRNIKEAENLIAAILKEQIRNEEDERQRQREAAEIARQKEEVKRKRAAEKQRNLENQRKQEEAERQRNLENQMKLEKQREDMERFEKLQKAREEKRKEEFERLEIERKKKMEAAKAAAEKAESEKRRRADIQRREIEERERRFAEKRLQEQKEREIENARLAKEAQERLEQLRQQQQDMIDRKRQESDAKSLRTEAVMKKFIEDRNAKTLELKQREEEKHKKALFHIQVTERKIAERKRMQYKMNEMKHKELINEREQNSARQRVKNAISEQIKLEEKKQQAAMMNAQKQAEAREKARLYDEHMKVLAREEAERRIALERQERAKAELAKKKADAQRGDAQMKTALKNSNSAQITAMAEKWGLDINKIREKLLNKTRGSSSYKSIMSTPQLPTAKKSRESDAPIAARSQRYFADPGM</sequence>
<dbReference type="VEuPathDB" id="TrichDB:TVAGG3_0653690"/>
<dbReference type="OMA" id="FVQRECE"/>